<dbReference type="RefSeq" id="WP_114957512.1">
    <property type="nucleotide sequence ID" value="NZ_JBHSJF010000003.1"/>
</dbReference>
<accession>A0ABV9Z2P4</accession>
<dbReference type="InterPro" id="IPR042213">
    <property type="entry name" value="NBD_C_sf"/>
</dbReference>
<evidence type="ECO:0000256" key="3">
    <source>
        <dbReference type="ARBA" id="ARBA00022741"/>
    </source>
</evidence>
<keyword evidence="2 9" id="KW-0808">Transferase</keyword>
<keyword evidence="3" id="KW-0547">Nucleotide-binding</keyword>
<keyword evidence="4 9" id="KW-0418">Kinase</keyword>
<comment type="similarity">
    <text evidence="1">Belongs to the four-carbon acid sugar kinase family.</text>
</comment>
<dbReference type="Proteomes" id="UP001595796">
    <property type="component" value="Unassembled WGS sequence"/>
</dbReference>
<comment type="caution">
    <text evidence="9">The sequence shown here is derived from an EMBL/GenBank/DDBJ whole genome shotgun (WGS) entry which is preliminary data.</text>
</comment>
<gene>
    <name evidence="9" type="ORF">ACFPFW_03720</name>
</gene>
<evidence type="ECO:0000313" key="9">
    <source>
        <dbReference type="EMBL" id="MFC5067121.1"/>
    </source>
</evidence>
<evidence type="ECO:0000259" key="8">
    <source>
        <dbReference type="Pfam" id="PF17042"/>
    </source>
</evidence>
<dbReference type="Pfam" id="PF17042">
    <property type="entry name" value="NBD_C"/>
    <property type="match status" value="1"/>
</dbReference>
<dbReference type="InterPro" id="IPR010737">
    <property type="entry name" value="4-carb_acid_sugar_kinase_N"/>
</dbReference>
<evidence type="ECO:0000256" key="5">
    <source>
        <dbReference type="ARBA" id="ARBA00022840"/>
    </source>
</evidence>
<dbReference type="EMBL" id="JBHSJF010000003">
    <property type="protein sequence ID" value="MFC5067121.1"/>
    <property type="molecule type" value="Genomic_DNA"/>
</dbReference>
<keyword evidence="5" id="KW-0067">ATP-binding</keyword>
<dbReference type="EC" id="2.7.1.-" evidence="9"/>
<dbReference type="SUPFAM" id="SSF142764">
    <property type="entry name" value="YgbK-like"/>
    <property type="match status" value="1"/>
</dbReference>
<dbReference type="Pfam" id="PF07005">
    <property type="entry name" value="SBD_N"/>
    <property type="match status" value="1"/>
</dbReference>
<dbReference type="Gene3D" id="3.40.980.20">
    <property type="entry name" value="Four-carbon acid sugar kinase, nucleotide binding domain"/>
    <property type="match status" value="1"/>
</dbReference>
<evidence type="ECO:0000256" key="4">
    <source>
        <dbReference type="ARBA" id="ARBA00022777"/>
    </source>
</evidence>
<organism evidence="9 10">
    <name type="scientific">Flaviflagellibacter deserti</name>
    <dbReference type="NCBI Taxonomy" id="2267266"/>
    <lineage>
        <taxon>Bacteria</taxon>
        <taxon>Pseudomonadati</taxon>
        <taxon>Pseudomonadota</taxon>
        <taxon>Alphaproteobacteria</taxon>
        <taxon>Hyphomicrobiales</taxon>
        <taxon>Flaviflagellibacter</taxon>
    </lineage>
</organism>
<dbReference type="GO" id="GO:0016301">
    <property type="term" value="F:kinase activity"/>
    <property type="evidence" value="ECO:0007669"/>
    <property type="project" value="UniProtKB-KW"/>
</dbReference>
<feature type="domain" description="Four-carbon acid sugar kinase nucleotide binding" evidence="8">
    <location>
        <begin position="274"/>
        <end position="446"/>
    </location>
</feature>
<name>A0ABV9Z2P4_9HYPH</name>
<dbReference type="InterPro" id="IPR031475">
    <property type="entry name" value="NBD_C"/>
</dbReference>
<sequence length="464" mass="49286">MTAQALPGGWLLSFYGDDYTGSSAVMEVLSFAGVPTVLFLGLPTAEQIARFSDYRALGIAGVARARSPSWMTENLPPVFDLLASLGAPIAHYKVCSTFDSAPEMGSIGKAIELAVPRLGGDWHPLVVAAPALARYQAFGNLFALIEGVGHRLDRHPVMSRHPVTPMREADLRLHLGRQTDMSVGLIDLVTLKSKQADIALRRELDHGRTIVSFDVIDAETLRETGRLIWENRDERLFAVGSQGLEYALVAYWQAVGALSARDTAGETPRVERIAVVSGSCSPTTATQINHALRSGFEGIRLDATRAVDPTAWDQEINSGIEQALRALSNGYDPLVFTASGPDDPAVPALGEAIASSGAVAGDVNVRIGDGLGTILDRVTRTANLKRVVISGGDTSGQAGMALGIYAVTALAPLVPGSPLCRAYADGPHDGLQIAFKGGQMGSPDFFLDARDGGQKTRKMGEERT</sequence>
<evidence type="ECO:0000256" key="2">
    <source>
        <dbReference type="ARBA" id="ARBA00022679"/>
    </source>
</evidence>
<dbReference type="InterPro" id="IPR037051">
    <property type="entry name" value="4-carb_acid_sugar_kinase_N_sf"/>
</dbReference>
<feature type="domain" description="Four-carbon acid sugar kinase N-terminal" evidence="7">
    <location>
        <begin position="13"/>
        <end position="248"/>
    </location>
</feature>
<evidence type="ECO:0000256" key="1">
    <source>
        <dbReference type="ARBA" id="ARBA00005715"/>
    </source>
</evidence>
<evidence type="ECO:0000256" key="6">
    <source>
        <dbReference type="ARBA" id="ARBA00023277"/>
    </source>
</evidence>
<dbReference type="Gene3D" id="3.40.50.10840">
    <property type="entry name" value="Putative sugar-binding, N-terminal domain"/>
    <property type="match status" value="1"/>
</dbReference>
<keyword evidence="6" id="KW-0119">Carbohydrate metabolism</keyword>
<reference evidence="10" key="1">
    <citation type="journal article" date="2019" name="Int. J. Syst. Evol. Microbiol.">
        <title>The Global Catalogue of Microorganisms (GCM) 10K type strain sequencing project: providing services to taxonomists for standard genome sequencing and annotation.</title>
        <authorList>
            <consortium name="The Broad Institute Genomics Platform"/>
            <consortium name="The Broad Institute Genome Sequencing Center for Infectious Disease"/>
            <person name="Wu L."/>
            <person name="Ma J."/>
        </authorList>
    </citation>
    <scope>NUCLEOTIDE SEQUENCE [LARGE SCALE GENOMIC DNA]</scope>
    <source>
        <strain evidence="10">CGMCC 1.16444</strain>
    </source>
</reference>
<keyword evidence="10" id="KW-1185">Reference proteome</keyword>
<proteinExistence type="inferred from homology"/>
<evidence type="ECO:0000313" key="10">
    <source>
        <dbReference type="Proteomes" id="UP001595796"/>
    </source>
</evidence>
<protein>
    <submittedName>
        <fullName evidence="9">Four-carbon acid sugar kinase family protein</fullName>
        <ecNumber evidence="9">2.7.1.-</ecNumber>
    </submittedName>
</protein>
<evidence type="ECO:0000259" key="7">
    <source>
        <dbReference type="Pfam" id="PF07005"/>
    </source>
</evidence>